<reference evidence="1 2" key="1">
    <citation type="journal article" date="2020" name="Cell">
        <title>Large-Scale Comparative Analyses of Tick Genomes Elucidate Their Genetic Diversity and Vector Capacities.</title>
        <authorList>
            <consortium name="Tick Genome and Microbiome Consortium (TIGMIC)"/>
            <person name="Jia N."/>
            <person name="Wang J."/>
            <person name="Shi W."/>
            <person name="Du L."/>
            <person name="Sun Y."/>
            <person name="Zhan W."/>
            <person name="Jiang J.F."/>
            <person name="Wang Q."/>
            <person name="Zhang B."/>
            <person name="Ji P."/>
            <person name="Bell-Sakyi L."/>
            <person name="Cui X.M."/>
            <person name="Yuan T.T."/>
            <person name="Jiang B.G."/>
            <person name="Yang W.F."/>
            <person name="Lam T.T."/>
            <person name="Chang Q.C."/>
            <person name="Ding S.J."/>
            <person name="Wang X.J."/>
            <person name="Zhu J.G."/>
            <person name="Ruan X.D."/>
            <person name="Zhao L."/>
            <person name="Wei J.T."/>
            <person name="Ye R.Z."/>
            <person name="Que T.C."/>
            <person name="Du C.H."/>
            <person name="Zhou Y.H."/>
            <person name="Cheng J.X."/>
            <person name="Dai P.F."/>
            <person name="Guo W.B."/>
            <person name="Han X.H."/>
            <person name="Huang E.J."/>
            <person name="Li L.F."/>
            <person name="Wei W."/>
            <person name="Gao Y.C."/>
            <person name="Liu J.Z."/>
            <person name="Shao H.Z."/>
            <person name="Wang X."/>
            <person name="Wang C.C."/>
            <person name="Yang T.C."/>
            <person name="Huo Q.B."/>
            <person name="Li W."/>
            <person name="Chen H.Y."/>
            <person name="Chen S.E."/>
            <person name="Zhou L.G."/>
            <person name="Ni X.B."/>
            <person name="Tian J.H."/>
            <person name="Sheng Y."/>
            <person name="Liu T."/>
            <person name="Pan Y.S."/>
            <person name="Xia L.Y."/>
            <person name="Li J."/>
            <person name="Zhao F."/>
            <person name="Cao W.C."/>
        </authorList>
    </citation>
    <scope>NUCLEOTIDE SEQUENCE [LARGE SCALE GENOMIC DNA]</scope>
    <source>
        <strain evidence="1">Iper-2018</strain>
    </source>
</reference>
<organism evidence="1 2">
    <name type="scientific">Ixodes persulcatus</name>
    <name type="common">Taiga tick</name>
    <dbReference type="NCBI Taxonomy" id="34615"/>
    <lineage>
        <taxon>Eukaryota</taxon>
        <taxon>Metazoa</taxon>
        <taxon>Ecdysozoa</taxon>
        <taxon>Arthropoda</taxon>
        <taxon>Chelicerata</taxon>
        <taxon>Arachnida</taxon>
        <taxon>Acari</taxon>
        <taxon>Parasitiformes</taxon>
        <taxon>Ixodida</taxon>
        <taxon>Ixodoidea</taxon>
        <taxon>Ixodidae</taxon>
        <taxon>Ixodinae</taxon>
        <taxon>Ixodes</taxon>
    </lineage>
</organism>
<comment type="caution">
    <text evidence="1">The sequence shown here is derived from an EMBL/GenBank/DDBJ whole genome shotgun (WGS) entry which is preliminary data.</text>
</comment>
<evidence type="ECO:0000313" key="2">
    <source>
        <dbReference type="Proteomes" id="UP000805193"/>
    </source>
</evidence>
<keyword evidence="2" id="KW-1185">Reference proteome</keyword>
<gene>
    <name evidence="1" type="ORF">HPB47_011403</name>
</gene>
<sequence length="193" mass="21718">MVVVLLRWGTSALLLTICAVVADDNLSLSCTWLSTVVDGCADDSFVFSDYTGWDLLKRHFQACLYIRENAVPPYTCQEDARLQRVLSCKAEAYNNARESLNQPQQEEGVHKFQICVTDTLSKYKREPIVVGSSVEVKAAVQDRHNPFNQSHKGPIQINSHHDSHHHSHVASGHESRSQNASRPNITIEYTHYA</sequence>
<proteinExistence type="predicted"/>
<dbReference type="Proteomes" id="UP000805193">
    <property type="component" value="Unassembled WGS sequence"/>
</dbReference>
<name>A0AC60QZ47_IXOPE</name>
<accession>A0AC60QZ47</accession>
<dbReference type="EMBL" id="JABSTQ010001142">
    <property type="protein sequence ID" value="KAG0444956.1"/>
    <property type="molecule type" value="Genomic_DNA"/>
</dbReference>
<protein>
    <submittedName>
        <fullName evidence="1">Uncharacterized protein</fullName>
    </submittedName>
</protein>
<evidence type="ECO:0000313" key="1">
    <source>
        <dbReference type="EMBL" id="KAG0444956.1"/>
    </source>
</evidence>